<dbReference type="SUPFAM" id="SSF53850">
    <property type="entry name" value="Periplasmic binding protein-like II"/>
    <property type="match status" value="1"/>
</dbReference>
<dbReference type="GO" id="GO:0055085">
    <property type="term" value="P:transmembrane transport"/>
    <property type="evidence" value="ECO:0007669"/>
    <property type="project" value="InterPro"/>
</dbReference>
<keyword evidence="2 4" id="KW-0732">Signal</keyword>
<organism evidence="5 6">
    <name type="scientific">Tritonibacter horizontis</name>
    <dbReference type="NCBI Taxonomy" id="1768241"/>
    <lineage>
        <taxon>Bacteria</taxon>
        <taxon>Pseudomonadati</taxon>
        <taxon>Pseudomonadota</taxon>
        <taxon>Alphaproteobacteria</taxon>
        <taxon>Rhodobacterales</taxon>
        <taxon>Paracoccaceae</taxon>
        <taxon>Tritonibacter</taxon>
    </lineage>
</organism>
<comment type="caution">
    <text evidence="5">The sequence shown here is derived from an EMBL/GenBank/DDBJ whole genome shotgun (WGS) entry which is preliminary data.</text>
</comment>
<dbReference type="InterPro" id="IPR038404">
    <property type="entry name" value="TRAP_DctP_sf"/>
</dbReference>
<keyword evidence="6" id="KW-1185">Reference proteome</keyword>
<name>A0A132BRX7_9RHOB</name>
<reference evidence="5 6" key="1">
    <citation type="submission" date="2015-12" db="EMBL/GenBank/DDBJ databases">
        <title>Genome sequence of the marine Rhodobacteraceae strain O3.65, Candidatus Tritonibacter horizontis.</title>
        <authorList>
            <person name="Poehlein A."/>
            <person name="Giebel H.A."/>
            <person name="Voget S."/>
            <person name="Brinkhoff T."/>
        </authorList>
    </citation>
    <scope>NUCLEOTIDE SEQUENCE [LARGE SCALE GENOMIC DNA]</scope>
    <source>
        <strain evidence="5 6">O3.65</strain>
    </source>
</reference>
<dbReference type="NCBIfam" id="NF037995">
    <property type="entry name" value="TRAP_S1"/>
    <property type="match status" value="1"/>
</dbReference>
<protein>
    <submittedName>
        <fullName evidence="5">Ectoine-binding periplasmic protein TeaA</fullName>
    </submittedName>
</protein>
<dbReference type="Pfam" id="PF03480">
    <property type="entry name" value="DctP"/>
    <property type="match status" value="1"/>
</dbReference>
<dbReference type="OrthoDB" id="7822595at2"/>
<evidence type="ECO:0000256" key="4">
    <source>
        <dbReference type="SAM" id="SignalP"/>
    </source>
</evidence>
<dbReference type="RefSeq" id="WP_082705272.1">
    <property type="nucleotide sequence ID" value="NZ_LPUY01000135.1"/>
</dbReference>
<proteinExistence type="predicted"/>
<dbReference type="Gene3D" id="3.40.190.170">
    <property type="entry name" value="Bacterial extracellular solute-binding protein, family 7"/>
    <property type="match status" value="1"/>
</dbReference>
<evidence type="ECO:0000313" key="5">
    <source>
        <dbReference type="EMBL" id="KUP90772.1"/>
    </source>
</evidence>
<keyword evidence="3" id="KW-0574">Periplasm</keyword>
<feature type="signal peptide" evidence="4">
    <location>
        <begin position="1"/>
        <end position="30"/>
    </location>
</feature>
<dbReference type="AlphaFoldDB" id="A0A132BRX7"/>
<dbReference type="CDD" id="cd13603">
    <property type="entry name" value="PBP2_TRAP_Siap_TeaA_like"/>
    <property type="match status" value="1"/>
</dbReference>
<dbReference type="EMBL" id="LPUY01000135">
    <property type="protein sequence ID" value="KUP90772.1"/>
    <property type="molecule type" value="Genomic_DNA"/>
</dbReference>
<feature type="chain" id="PRO_5007288450" evidence="4">
    <location>
        <begin position="31"/>
        <end position="341"/>
    </location>
</feature>
<dbReference type="GO" id="GO:0042597">
    <property type="term" value="C:periplasmic space"/>
    <property type="evidence" value="ECO:0007669"/>
    <property type="project" value="UniProtKB-SubCell"/>
</dbReference>
<evidence type="ECO:0000313" key="6">
    <source>
        <dbReference type="Proteomes" id="UP000068382"/>
    </source>
</evidence>
<dbReference type="Proteomes" id="UP000068382">
    <property type="component" value="Unassembled WGS sequence"/>
</dbReference>
<sequence>MTLRTTLGSTLRALSCATIFAMSTVQAAMAADYVLKVSAPIPPTEKDVVYAWMVAFEKGVEASSNGRIDVQLYPANQLGQLPAAIEGVAMGTIEVTFSIIGFFSSIDPRFQVLDAGGLFSTPEMAMTSLQKPEVREMFSDFGASAGVQPLTVLIDGQGVVISKDPIEHMVDFIGKKVRSGGATPLLNEPLRAVGASPVAMSLGEVLPALQTGTIDAATNSMGVVNAFKMYDAAKNVTYLPGNFTTVGAVVNKDFLAMIGPELAEVVYAEAAKAEAVVFRHLANVEKLDAAWEANGGRVIRMRPTEVRTYLTTIAPVISDLLKQSDQMQADYDVLARAAQSE</sequence>
<gene>
    <name evidence="5" type="primary">teaA_4</name>
    <name evidence="5" type="ORF">TRIHO_43170</name>
</gene>
<evidence type="ECO:0000256" key="1">
    <source>
        <dbReference type="ARBA" id="ARBA00004418"/>
    </source>
</evidence>
<evidence type="ECO:0000256" key="2">
    <source>
        <dbReference type="ARBA" id="ARBA00022729"/>
    </source>
</evidence>
<dbReference type="InterPro" id="IPR018389">
    <property type="entry name" value="DctP_fam"/>
</dbReference>
<accession>A0A132BRX7</accession>
<comment type="subcellular location">
    <subcellularLocation>
        <location evidence="1">Periplasm</location>
    </subcellularLocation>
</comment>
<evidence type="ECO:0000256" key="3">
    <source>
        <dbReference type="ARBA" id="ARBA00022764"/>
    </source>
</evidence>
<dbReference type="PANTHER" id="PTHR33376">
    <property type="match status" value="1"/>
</dbReference>
<dbReference type="PANTHER" id="PTHR33376:SF5">
    <property type="entry name" value="EXTRACYTOPLASMIC SOLUTE RECEPTOR PROTEIN"/>
    <property type="match status" value="1"/>
</dbReference>